<dbReference type="PANTHER" id="PTHR31286">
    <property type="entry name" value="GLYCINE-RICH CELL WALL STRUCTURAL PROTEIN 1.8-LIKE"/>
    <property type="match status" value="1"/>
</dbReference>
<dbReference type="Pfam" id="PF14392">
    <property type="entry name" value="zf-CCHC_4"/>
    <property type="match status" value="1"/>
</dbReference>
<dbReference type="InterPro" id="IPR040256">
    <property type="entry name" value="At4g02000-like"/>
</dbReference>
<feature type="domain" description="DUF4283" evidence="1">
    <location>
        <begin position="34"/>
        <end position="95"/>
    </location>
</feature>
<name>A0A5B6V4X1_9ROSI</name>
<comment type="caution">
    <text evidence="3">The sequence shown here is derived from an EMBL/GenBank/DDBJ whole genome shotgun (WGS) entry which is preliminary data.</text>
</comment>
<dbReference type="EMBL" id="SMMG02000008">
    <property type="protein sequence ID" value="KAA3464259.1"/>
    <property type="molecule type" value="Genomic_DNA"/>
</dbReference>
<evidence type="ECO:0000313" key="4">
    <source>
        <dbReference type="Proteomes" id="UP000325315"/>
    </source>
</evidence>
<evidence type="ECO:0000259" key="1">
    <source>
        <dbReference type="Pfam" id="PF14111"/>
    </source>
</evidence>
<accession>A0A5B6V4X1</accession>
<feature type="domain" description="Zinc knuckle CX2CX4HX4C" evidence="2">
    <location>
        <begin position="151"/>
        <end position="198"/>
    </location>
</feature>
<dbReference type="Proteomes" id="UP000325315">
    <property type="component" value="Unassembled WGS sequence"/>
</dbReference>
<dbReference type="AlphaFoldDB" id="A0A5B6V4X1"/>
<gene>
    <name evidence="3" type="ORF">EPI10_008532</name>
</gene>
<dbReference type="PANTHER" id="PTHR31286:SF153">
    <property type="entry name" value="DUF4283 DOMAIN PROTEIN"/>
    <property type="match status" value="1"/>
</dbReference>
<sequence>MDDINIVDADLANLNIMDEEEEPMLVIDDNTAQLQDLYLVGKVLTDSVVNFSALKNTLANLWHQLRGVTITELEEKRILFRFYSEADSKRGLNTVPLWETVFWVQIHNVPIGFFMEGIAKQLGDFLGKFVEYDTSMATKGNVHFMRIQVLIDTRHPLKRKRRICISQNRYTYVLFQYERLSLFCFLCGRLGHSESLCLVRLTLSNQQVDFGWDLSLKATPRRGGNSTSKWLREETDSERWRNTKVDGERRGRNSGQENTNNIYQRWELRSMGRFVRQPRKFMKDREVGNQELEQDYGDEMEDLSMDLVDGKKRQRVNLEVGITGERRSMLELDNEISAVNDKLTYRTQ</sequence>
<dbReference type="InterPro" id="IPR025836">
    <property type="entry name" value="Zn_knuckle_CX2CX4HX4C"/>
</dbReference>
<reference evidence="4" key="1">
    <citation type="journal article" date="2019" name="Plant Biotechnol. J.">
        <title>Genome sequencing of the Australian wild diploid species Gossypium australe highlights disease resistance and delayed gland morphogenesis.</title>
        <authorList>
            <person name="Cai Y."/>
            <person name="Cai X."/>
            <person name="Wang Q."/>
            <person name="Wang P."/>
            <person name="Zhang Y."/>
            <person name="Cai C."/>
            <person name="Xu Y."/>
            <person name="Wang K."/>
            <person name="Zhou Z."/>
            <person name="Wang C."/>
            <person name="Geng S."/>
            <person name="Li B."/>
            <person name="Dong Q."/>
            <person name="Hou Y."/>
            <person name="Wang H."/>
            <person name="Ai P."/>
            <person name="Liu Z."/>
            <person name="Yi F."/>
            <person name="Sun M."/>
            <person name="An G."/>
            <person name="Cheng J."/>
            <person name="Zhang Y."/>
            <person name="Shi Q."/>
            <person name="Xie Y."/>
            <person name="Shi X."/>
            <person name="Chang Y."/>
            <person name="Huang F."/>
            <person name="Chen Y."/>
            <person name="Hong S."/>
            <person name="Mi L."/>
            <person name="Sun Q."/>
            <person name="Zhang L."/>
            <person name="Zhou B."/>
            <person name="Peng R."/>
            <person name="Zhang X."/>
            <person name="Liu F."/>
        </authorList>
    </citation>
    <scope>NUCLEOTIDE SEQUENCE [LARGE SCALE GENOMIC DNA]</scope>
    <source>
        <strain evidence="4">cv. PA1801</strain>
    </source>
</reference>
<dbReference type="InterPro" id="IPR025558">
    <property type="entry name" value="DUF4283"/>
</dbReference>
<evidence type="ECO:0000259" key="2">
    <source>
        <dbReference type="Pfam" id="PF14392"/>
    </source>
</evidence>
<protein>
    <submittedName>
        <fullName evidence="3">Nucleolin-like</fullName>
    </submittedName>
</protein>
<proteinExistence type="predicted"/>
<dbReference type="Pfam" id="PF14111">
    <property type="entry name" value="DUF4283"/>
    <property type="match status" value="1"/>
</dbReference>
<dbReference type="OrthoDB" id="981173at2759"/>
<evidence type="ECO:0000313" key="3">
    <source>
        <dbReference type="EMBL" id="KAA3464259.1"/>
    </source>
</evidence>
<organism evidence="3 4">
    <name type="scientific">Gossypium australe</name>
    <dbReference type="NCBI Taxonomy" id="47621"/>
    <lineage>
        <taxon>Eukaryota</taxon>
        <taxon>Viridiplantae</taxon>
        <taxon>Streptophyta</taxon>
        <taxon>Embryophyta</taxon>
        <taxon>Tracheophyta</taxon>
        <taxon>Spermatophyta</taxon>
        <taxon>Magnoliopsida</taxon>
        <taxon>eudicotyledons</taxon>
        <taxon>Gunneridae</taxon>
        <taxon>Pentapetalae</taxon>
        <taxon>rosids</taxon>
        <taxon>malvids</taxon>
        <taxon>Malvales</taxon>
        <taxon>Malvaceae</taxon>
        <taxon>Malvoideae</taxon>
        <taxon>Gossypium</taxon>
    </lineage>
</organism>
<keyword evidence="4" id="KW-1185">Reference proteome</keyword>